<proteinExistence type="predicted"/>
<accession>A0A0A6P2Z0</accession>
<protein>
    <submittedName>
        <fullName evidence="1">Uncharacterized protein</fullName>
    </submittedName>
</protein>
<evidence type="ECO:0000313" key="2">
    <source>
        <dbReference type="Proteomes" id="UP000030428"/>
    </source>
</evidence>
<evidence type="ECO:0000313" key="1">
    <source>
        <dbReference type="EMBL" id="KHD10348.1"/>
    </source>
</evidence>
<gene>
    <name evidence="1" type="ORF">PN36_34600</name>
</gene>
<dbReference type="Proteomes" id="UP000030428">
    <property type="component" value="Unassembled WGS sequence"/>
</dbReference>
<sequence>MDYQTTYIMPNLNLNLKPTHKIIKAYYQEIAKLSDKKITTEGSVAPSFANILRHCAAQTNLNFIEQYPLNRESKQPIRTDGTRIEQF</sequence>
<comment type="caution">
    <text evidence="1">The sequence shown here is derived from an EMBL/GenBank/DDBJ whole genome shotgun (WGS) entry which is preliminary data.</text>
</comment>
<name>A0A0A6P2Z0_9GAMM</name>
<keyword evidence="2" id="KW-1185">Reference proteome</keyword>
<reference evidence="1 2" key="1">
    <citation type="journal article" date="2016" name="Front. Microbiol.">
        <title>Single-Cell (Meta-)Genomics of a Dimorphic Candidatus Thiomargarita nelsonii Reveals Genomic Plasticity.</title>
        <authorList>
            <person name="Flood B.E."/>
            <person name="Fliss P."/>
            <person name="Jones D.S."/>
            <person name="Dick G.J."/>
            <person name="Jain S."/>
            <person name="Kaster A.K."/>
            <person name="Winkel M."/>
            <person name="Mussmann M."/>
            <person name="Bailey J."/>
        </authorList>
    </citation>
    <scope>NUCLEOTIDE SEQUENCE [LARGE SCALE GENOMIC DNA]</scope>
    <source>
        <strain evidence="1">Hydrate Ridge</strain>
    </source>
</reference>
<dbReference type="EMBL" id="JSZA02000387">
    <property type="protein sequence ID" value="KHD10348.1"/>
    <property type="molecule type" value="Genomic_DNA"/>
</dbReference>
<dbReference type="AlphaFoldDB" id="A0A0A6P2Z0"/>
<organism evidence="1 2">
    <name type="scientific">Candidatus Thiomargarita nelsonii</name>
    <dbReference type="NCBI Taxonomy" id="1003181"/>
    <lineage>
        <taxon>Bacteria</taxon>
        <taxon>Pseudomonadati</taxon>
        <taxon>Pseudomonadota</taxon>
        <taxon>Gammaproteobacteria</taxon>
        <taxon>Thiotrichales</taxon>
        <taxon>Thiotrichaceae</taxon>
        <taxon>Thiomargarita</taxon>
    </lineage>
</organism>